<protein>
    <submittedName>
        <fullName evidence="9">RDD domain containing protein</fullName>
    </submittedName>
</protein>
<dbReference type="Pfam" id="PF06271">
    <property type="entry name" value="RDD"/>
    <property type="match status" value="1"/>
</dbReference>
<proteinExistence type="predicted"/>
<feature type="transmembrane region" description="Helical" evidence="7">
    <location>
        <begin position="81"/>
        <end position="103"/>
    </location>
</feature>
<dbReference type="PANTHER" id="PTHR36115">
    <property type="entry name" value="PROLINE-RICH ANTIGEN HOMOLOG-RELATED"/>
    <property type="match status" value="1"/>
</dbReference>
<sequence>MAAAFPGTTPLPDPVPATETQSPPAGDEERPRLEPAKTLHLANWSTRFWAWLIDVILIVLFLNIIRGILEPFWTLHFLWDYQHWGIFDLGLETLFFFLYWTIFESYKGQSIGKMVLNIRVVNRDGTRIHWGTAAIESLGKAFIPILALDCLIGWLAMPETKLRVFNRISNTIVIKTDYREPEGIQYVKEKE</sequence>
<evidence type="ECO:0000259" key="8">
    <source>
        <dbReference type="Pfam" id="PF06271"/>
    </source>
</evidence>
<dbReference type="GO" id="GO:0005886">
    <property type="term" value="C:plasma membrane"/>
    <property type="evidence" value="ECO:0007669"/>
    <property type="project" value="UniProtKB-SubCell"/>
</dbReference>
<evidence type="ECO:0000256" key="4">
    <source>
        <dbReference type="ARBA" id="ARBA00022989"/>
    </source>
</evidence>
<dbReference type="Proteomes" id="UP000002408">
    <property type="component" value="Chromosome"/>
</dbReference>
<gene>
    <name evidence="9" type="ordered locus">Mboo_1078</name>
</gene>
<dbReference type="STRING" id="456442.Mboo_1078"/>
<dbReference type="OrthoDB" id="288430at2157"/>
<evidence type="ECO:0000256" key="2">
    <source>
        <dbReference type="ARBA" id="ARBA00022475"/>
    </source>
</evidence>
<organism evidence="9 10">
    <name type="scientific">Methanoregula boonei (strain DSM 21154 / JCM 14090 / 6A8)</name>
    <dbReference type="NCBI Taxonomy" id="456442"/>
    <lineage>
        <taxon>Archaea</taxon>
        <taxon>Methanobacteriati</taxon>
        <taxon>Methanobacteriota</taxon>
        <taxon>Stenosarchaea group</taxon>
        <taxon>Methanomicrobia</taxon>
        <taxon>Methanomicrobiales</taxon>
        <taxon>Methanoregulaceae</taxon>
        <taxon>Methanoregula</taxon>
    </lineage>
</organism>
<dbReference type="RefSeq" id="WP_012106623.1">
    <property type="nucleotide sequence ID" value="NC_009712.1"/>
</dbReference>
<accession>A7I785</accession>
<dbReference type="EMBL" id="CP000780">
    <property type="protein sequence ID" value="ABS55596.1"/>
    <property type="molecule type" value="Genomic_DNA"/>
</dbReference>
<keyword evidence="3 7" id="KW-0812">Transmembrane</keyword>
<evidence type="ECO:0000256" key="5">
    <source>
        <dbReference type="ARBA" id="ARBA00023136"/>
    </source>
</evidence>
<dbReference type="InterPro" id="IPR051791">
    <property type="entry name" value="Pra-immunoreactive"/>
</dbReference>
<feature type="region of interest" description="Disordered" evidence="6">
    <location>
        <begin position="1"/>
        <end position="32"/>
    </location>
</feature>
<keyword evidence="10" id="KW-1185">Reference proteome</keyword>
<dbReference type="KEGG" id="mbn:Mboo_1078"/>
<dbReference type="HOGENOM" id="CLU_104051_0_0_2"/>
<feature type="domain" description="RDD" evidence="8">
    <location>
        <begin position="42"/>
        <end position="144"/>
    </location>
</feature>
<evidence type="ECO:0000313" key="10">
    <source>
        <dbReference type="Proteomes" id="UP000002408"/>
    </source>
</evidence>
<dbReference type="GeneID" id="5411683"/>
<evidence type="ECO:0000256" key="7">
    <source>
        <dbReference type="SAM" id="Phobius"/>
    </source>
</evidence>
<dbReference type="InterPro" id="IPR010432">
    <property type="entry name" value="RDD"/>
</dbReference>
<evidence type="ECO:0000313" key="9">
    <source>
        <dbReference type="EMBL" id="ABS55596.1"/>
    </source>
</evidence>
<comment type="subcellular location">
    <subcellularLocation>
        <location evidence="1">Cell membrane</location>
        <topology evidence="1">Multi-pass membrane protein</topology>
    </subcellularLocation>
</comment>
<reference evidence="10" key="1">
    <citation type="journal article" date="2015" name="Microbiology">
        <title>Genome of Methanoregula boonei 6A8 reveals adaptations to oligotrophic peatland environments.</title>
        <authorList>
            <person name="Braeuer S."/>
            <person name="Cadillo-Quiroz H."/>
            <person name="Kyrpides N."/>
            <person name="Woyke T."/>
            <person name="Goodwin L."/>
            <person name="Detter C."/>
            <person name="Podell S."/>
            <person name="Yavitt J.B."/>
            <person name="Zinder S.H."/>
        </authorList>
    </citation>
    <scope>NUCLEOTIDE SEQUENCE [LARGE SCALE GENOMIC DNA]</scope>
    <source>
        <strain evidence="10">DSM 21154 / JCM 14090 / 6A8</strain>
    </source>
</reference>
<keyword evidence="5 7" id="KW-0472">Membrane</keyword>
<evidence type="ECO:0000256" key="3">
    <source>
        <dbReference type="ARBA" id="ARBA00022692"/>
    </source>
</evidence>
<name>A7I785_METB6</name>
<evidence type="ECO:0000256" key="6">
    <source>
        <dbReference type="SAM" id="MobiDB-lite"/>
    </source>
</evidence>
<evidence type="ECO:0000256" key="1">
    <source>
        <dbReference type="ARBA" id="ARBA00004651"/>
    </source>
</evidence>
<dbReference type="eggNOG" id="arCOG03633">
    <property type="taxonomic scope" value="Archaea"/>
</dbReference>
<keyword evidence="2" id="KW-1003">Cell membrane</keyword>
<feature type="transmembrane region" description="Helical" evidence="7">
    <location>
        <begin position="48"/>
        <end position="69"/>
    </location>
</feature>
<keyword evidence="4 7" id="KW-1133">Transmembrane helix</keyword>
<dbReference type="AlphaFoldDB" id="A7I785"/>